<dbReference type="Proteomes" id="UP000774947">
    <property type="component" value="Unassembled WGS sequence"/>
</dbReference>
<dbReference type="RefSeq" id="WP_270330437.1">
    <property type="nucleotide sequence ID" value="NZ_JAQEIC010000002.1"/>
</dbReference>
<feature type="transmembrane region" description="Helical" evidence="10">
    <location>
        <begin position="168"/>
        <end position="188"/>
    </location>
</feature>
<feature type="transmembrane region" description="Helical" evidence="10">
    <location>
        <begin position="15"/>
        <end position="39"/>
    </location>
</feature>
<evidence type="ECO:0000256" key="9">
    <source>
        <dbReference type="ARBA" id="ARBA00023264"/>
    </source>
</evidence>
<dbReference type="HAMAP" id="MF_01043">
    <property type="entry name" value="PlsY"/>
    <property type="match status" value="1"/>
</dbReference>
<comment type="function">
    <text evidence="10">Catalyzes the transfer of an acyl group from acyl-phosphate (acyl-PO(4)) to glycerol-3-phosphate (G3P) to form lysophosphatidic acid (LPA). This enzyme utilizes acyl-phosphate as fatty acyl donor, but not acyl-CoA or acyl-ACP.</text>
</comment>
<evidence type="ECO:0000256" key="1">
    <source>
        <dbReference type="ARBA" id="ARBA00022475"/>
    </source>
</evidence>
<reference evidence="11" key="2">
    <citation type="submission" date="2021-09" db="EMBL/GenBank/DDBJ databases">
        <authorList>
            <person name="Gilroy R."/>
        </authorList>
    </citation>
    <scope>NUCLEOTIDE SEQUENCE</scope>
    <source>
        <strain evidence="11">CHK173-2119</strain>
    </source>
</reference>
<dbReference type="EC" id="2.3.1.275" evidence="10"/>
<keyword evidence="1 10" id="KW-1003">Cell membrane</keyword>
<keyword evidence="8 10" id="KW-0594">Phospholipid biosynthesis</keyword>
<name>A0A921B3B6_9LACO</name>
<keyword evidence="6 10" id="KW-0443">Lipid metabolism</keyword>
<evidence type="ECO:0000256" key="8">
    <source>
        <dbReference type="ARBA" id="ARBA00023209"/>
    </source>
</evidence>
<comment type="pathway">
    <text evidence="10">Lipid metabolism; phospholipid metabolism.</text>
</comment>
<dbReference type="PANTHER" id="PTHR30309:SF0">
    <property type="entry name" value="GLYCEROL-3-PHOSPHATE ACYLTRANSFERASE-RELATED"/>
    <property type="match status" value="1"/>
</dbReference>
<evidence type="ECO:0000256" key="5">
    <source>
        <dbReference type="ARBA" id="ARBA00022989"/>
    </source>
</evidence>
<dbReference type="NCBIfam" id="TIGR00023">
    <property type="entry name" value="glycerol-3-phosphate 1-O-acyltransferase PlsY"/>
    <property type="match status" value="1"/>
</dbReference>
<dbReference type="GO" id="GO:0008654">
    <property type="term" value="P:phospholipid biosynthetic process"/>
    <property type="evidence" value="ECO:0007669"/>
    <property type="project" value="UniProtKB-UniRule"/>
</dbReference>
<feature type="transmembrane region" description="Helical" evidence="10">
    <location>
        <begin position="59"/>
        <end position="86"/>
    </location>
</feature>
<proteinExistence type="inferred from homology"/>
<dbReference type="Pfam" id="PF02660">
    <property type="entry name" value="G3P_acyltransf"/>
    <property type="match status" value="1"/>
</dbReference>
<gene>
    <name evidence="10 11" type="primary">plsY</name>
    <name evidence="11" type="ORF">K8W17_02830</name>
</gene>
<comment type="similarity">
    <text evidence="10">Belongs to the PlsY family.</text>
</comment>
<evidence type="ECO:0000313" key="11">
    <source>
        <dbReference type="EMBL" id="HJE14995.1"/>
    </source>
</evidence>
<dbReference type="AlphaFoldDB" id="A0A921B3B6"/>
<keyword evidence="3 10" id="KW-0808">Transferase</keyword>
<comment type="caution">
    <text evidence="11">The sequence shown here is derived from an EMBL/GenBank/DDBJ whole genome shotgun (WGS) entry which is preliminary data.</text>
</comment>
<evidence type="ECO:0000256" key="2">
    <source>
        <dbReference type="ARBA" id="ARBA00022516"/>
    </source>
</evidence>
<keyword evidence="9 10" id="KW-1208">Phospholipid metabolism</keyword>
<evidence type="ECO:0000256" key="3">
    <source>
        <dbReference type="ARBA" id="ARBA00022679"/>
    </source>
</evidence>
<keyword evidence="5 10" id="KW-1133">Transmembrane helix</keyword>
<evidence type="ECO:0000256" key="4">
    <source>
        <dbReference type="ARBA" id="ARBA00022692"/>
    </source>
</evidence>
<keyword evidence="2 10" id="KW-0444">Lipid biosynthesis</keyword>
<feature type="transmembrane region" description="Helical" evidence="10">
    <location>
        <begin position="133"/>
        <end position="162"/>
    </location>
</feature>
<dbReference type="PANTHER" id="PTHR30309">
    <property type="entry name" value="INNER MEMBRANE PROTEIN YGIH"/>
    <property type="match status" value="1"/>
</dbReference>
<dbReference type="SMART" id="SM01207">
    <property type="entry name" value="G3P_acyltransf"/>
    <property type="match status" value="1"/>
</dbReference>
<keyword evidence="11" id="KW-0012">Acyltransferase</keyword>
<dbReference type="GO" id="GO:0005886">
    <property type="term" value="C:plasma membrane"/>
    <property type="evidence" value="ECO:0007669"/>
    <property type="project" value="UniProtKB-SubCell"/>
</dbReference>
<organism evidence="11 12">
    <name type="scientific">Lapidilactobacillus dextrinicus</name>
    <dbReference type="NCBI Taxonomy" id="51664"/>
    <lineage>
        <taxon>Bacteria</taxon>
        <taxon>Bacillati</taxon>
        <taxon>Bacillota</taxon>
        <taxon>Bacilli</taxon>
        <taxon>Lactobacillales</taxon>
        <taxon>Lactobacillaceae</taxon>
        <taxon>Lapidilactobacillus</taxon>
    </lineage>
</organism>
<evidence type="ECO:0000256" key="10">
    <source>
        <dbReference type="HAMAP-Rule" id="MF_01043"/>
    </source>
</evidence>
<evidence type="ECO:0000313" key="12">
    <source>
        <dbReference type="Proteomes" id="UP000774947"/>
    </source>
</evidence>
<evidence type="ECO:0000256" key="6">
    <source>
        <dbReference type="ARBA" id="ARBA00023098"/>
    </source>
</evidence>
<keyword evidence="7 10" id="KW-0472">Membrane</keyword>
<feature type="transmembrane region" description="Helical" evidence="10">
    <location>
        <begin position="92"/>
        <end position="112"/>
    </location>
</feature>
<accession>A0A921B3B6</accession>
<sequence length="217" mass="24217">MVQLVACIGGINLKFAVLLILAYIIGSFPSGVVIGKLFYHKDIRQYGSGNIGTTNTYRVLGRVAGTVVLFCDILKGSLAAALPIWFNFTPPHYLVLVFGLAAILGHSFSIFLKFKGGKAVATSAGILLTYNPHFFIIAVAIFVTILCLSSMVSVASMLGMVLITLTSFYYHDWFLTLVAFALTIFIFYRHRENIKRIRAHNENLVPFGWYYHHKKKE</sequence>
<dbReference type="EMBL" id="DYXY01000070">
    <property type="protein sequence ID" value="HJE14995.1"/>
    <property type="molecule type" value="Genomic_DNA"/>
</dbReference>
<dbReference type="InterPro" id="IPR003811">
    <property type="entry name" value="G3P_acylTferase_PlsY"/>
</dbReference>
<comment type="catalytic activity">
    <reaction evidence="10">
        <text>an acyl phosphate + sn-glycerol 3-phosphate = a 1-acyl-sn-glycero-3-phosphate + phosphate</text>
        <dbReference type="Rhea" id="RHEA:34075"/>
        <dbReference type="ChEBI" id="CHEBI:43474"/>
        <dbReference type="ChEBI" id="CHEBI:57597"/>
        <dbReference type="ChEBI" id="CHEBI:57970"/>
        <dbReference type="ChEBI" id="CHEBI:59918"/>
        <dbReference type="EC" id="2.3.1.275"/>
    </reaction>
</comment>
<protein>
    <recommendedName>
        <fullName evidence="10">Glycerol-3-phosphate acyltransferase</fullName>
    </recommendedName>
    <alternativeName>
        <fullName evidence="10">Acyl-PO4 G3P acyltransferase</fullName>
    </alternativeName>
    <alternativeName>
        <fullName evidence="10">Acyl-phosphate--glycerol-3-phosphate acyltransferase</fullName>
    </alternativeName>
    <alternativeName>
        <fullName evidence="10">G3P acyltransferase</fullName>
        <shortName evidence="10">GPAT</shortName>
        <ecNumber evidence="10">2.3.1.275</ecNumber>
    </alternativeName>
    <alternativeName>
        <fullName evidence="10">Lysophosphatidic acid synthase</fullName>
        <shortName evidence="10">LPA synthase</shortName>
    </alternativeName>
</protein>
<keyword evidence="4 10" id="KW-0812">Transmembrane</keyword>
<comment type="subcellular location">
    <subcellularLocation>
        <location evidence="10">Cell membrane</location>
        <topology evidence="10">Multi-pass membrane protein</topology>
    </subcellularLocation>
</comment>
<evidence type="ECO:0000256" key="7">
    <source>
        <dbReference type="ARBA" id="ARBA00023136"/>
    </source>
</evidence>
<comment type="subunit">
    <text evidence="10">Probably interacts with PlsX.</text>
</comment>
<dbReference type="GO" id="GO:0043772">
    <property type="term" value="F:acyl-phosphate glycerol-3-phosphate acyltransferase activity"/>
    <property type="evidence" value="ECO:0007669"/>
    <property type="project" value="UniProtKB-UniRule"/>
</dbReference>
<reference evidence="11" key="1">
    <citation type="journal article" date="2021" name="PeerJ">
        <title>Extensive microbial diversity within the chicken gut microbiome revealed by metagenomics and culture.</title>
        <authorList>
            <person name="Gilroy R."/>
            <person name="Ravi A."/>
            <person name="Getino M."/>
            <person name="Pursley I."/>
            <person name="Horton D.L."/>
            <person name="Alikhan N.F."/>
            <person name="Baker D."/>
            <person name="Gharbi K."/>
            <person name="Hall N."/>
            <person name="Watson M."/>
            <person name="Adriaenssens E.M."/>
            <person name="Foster-Nyarko E."/>
            <person name="Jarju S."/>
            <person name="Secka A."/>
            <person name="Antonio M."/>
            <person name="Oren A."/>
            <person name="Chaudhuri R.R."/>
            <person name="La Ragione R."/>
            <person name="Hildebrand F."/>
            <person name="Pallen M.J."/>
        </authorList>
    </citation>
    <scope>NUCLEOTIDE SEQUENCE</scope>
    <source>
        <strain evidence="11">CHK173-2119</strain>
    </source>
</reference>